<protein>
    <submittedName>
        <fullName evidence="4">AMP-dependent synthetase/ligase, ANL domain, AMP-binding enzyme domain superfamily</fullName>
    </submittedName>
</protein>
<dbReference type="GO" id="GO:0019748">
    <property type="term" value="P:secondary metabolic process"/>
    <property type="evidence" value="ECO:0007669"/>
    <property type="project" value="TreeGrafter"/>
</dbReference>
<evidence type="ECO:0000256" key="1">
    <source>
        <dbReference type="ARBA" id="ARBA00006432"/>
    </source>
</evidence>
<name>A0A9Q9EJR8_9PEZI</name>
<dbReference type="InterPro" id="IPR042099">
    <property type="entry name" value="ANL_N_sf"/>
</dbReference>
<dbReference type="PANTHER" id="PTHR24096">
    <property type="entry name" value="LONG-CHAIN-FATTY-ACID--COA LIGASE"/>
    <property type="match status" value="1"/>
</dbReference>
<evidence type="ECO:0000313" key="4">
    <source>
        <dbReference type="EMBL" id="USW52499.1"/>
    </source>
</evidence>
<sequence length="578" mass="63199">MAPAEICNPPIPIPKTLWHSFEATVANRPEEIAYTVCYQPADHLSWLVPPDNAARARHLNWTYSQLKDATVRIAARFLEQGVQRGSTLVTFLPNGIERELLTWVSVALQLTLMPLDPALFEPGRKAELEHYITSVTPHVVVVRNAEAASEWDKCSANSEALKLSLEPISRPEWIGLEALSANQYDQATAEALVAQQDLAIENDNERIAAILYTSGTSSGKPKGCAIASRQFLTVAHSRPIGGGPFKSMAIYSTNFRSMSNMLAYKNIQTGVRCVLPSPTVNIEKLLDAIEECAVEAALFMPYMLYGMASDTKFASGRRDLSSMRFVILGGDVITTDMVARAKKIFPHAIVEGAHAMSEAVGCMIMAPPKDGRPATFGNIMCAGTANTAASIKICDEGRNVLERGQLGELHLGGPMVIRGYWRNVQPELFYEDEKTHWILTGDRALMDEEGRVFVVGRSKDIIKKKGMTFSPAVISSTLNRHPGIVATAFGIPHEINGEATVAVVENTDPPNSREHIMAIVTDSLGIDYALDELYTLADVGMDKFPIGATGKVMNLTLKQAVLKLKERRESAATSNRNC</sequence>
<evidence type="ECO:0000313" key="5">
    <source>
        <dbReference type="Proteomes" id="UP001056384"/>
    </source>
</evidence>
<dbReference type="Gene3D" id="3.30.300.30">
    <property type="match status" value="1"/>
</dbReference>
<evidence type="ECO:0000256" key="2">
    <source>
        <dbReference type="ARBA" id="ARBA00022598"/>
    </source>
</evidence>
<reference evidence="4" key="1">
    <citation type="submission" date="2022-06" db="EMBL/GenBank/DDBJ databases">
        <title>Complete genome sequences of two strains of the flax pathogen Septoria linicola.</title>
        <authorList>
            <person name="Lapalu N."/>
            <person name="Simon A."/>
            <person name="Demenou B."/>
            <person name="Paumier D."/>
            <person name="Guillot M.-P."/>
            <person name="Gout L."/>
            <person name="Valade R."/>
        </authorList>
    </citation>
    <scope>NUCLEOTIDE SEQUENCE</scope>
    <source>
        <strain evidence="4">SE15195</strain>
    </source>
</reference>
<dbReference type="SUPFAM" id="SSF56801">
    <property type="entry name" value="Acetyl-CoA synthetase-like"/>
    <property type="match status" value="1"/>
</dbReference>
<keyword evidence="5" id="KW-1185">Reference proteome</keyword>
<comment type="similarity">
    <text evidence="1">Belongs to the ATP-dependent AMP-binding enzyme family.</text>
</comment>
<feature type="domain" description="AMP-dependent synthetase/ligase" evidence="3">
    <location>
        <begin position="51"/>
        <end position="421"/>
    </location>
</feature>
<accession>A0A9Q9EJR8</accession>
<dbReference type="Proteomes" id="UP001056384">
    <property type="component" value="Chromosome 4"/>
</dbReference>
<gene>
    <name evidence="4" type="ORF">Slin15195_G058180</name>
</gene>
<dbReference type="EMBL" id="CP099421">
    <property type="protein sequence ID" value="USW52499.1"/>
    <property type="molecule type" value="Genomic_DNA"/>
</dbReference>
<keyword evidence="2" id="KW-0436">Ligase</keyword>
<proteinExistence type="inferred from homology"/>
<dbReference type="AlphaFoldDB" id="A0A9Q9EJR8"/>
<organism evidence="4 5">
    <name type="scientific">Septoria linicola</name>
    <dbReference type="NCBI Taxonomy" id="215465"/>
    <lineage>
        <taxon>Eukaryota</taxon>
        <taxon>Fungi</taxon>
        <taxon>Dikarya</taxon>
        <taxon>Ascomycota</taxon>
        <taxon>Pezizomycotina</taxon>
        <taxon>Dothideomycetes</taxon>
        <taxon>Dothideomycetidae</taxon>
        <taxon>Mycosphaerellales</taxon>
        <taxon>Mycosphaerellaceae</taxon>
        <taxon>Septoria</taxon>
    </lineage>
</organism>
<evidence type="ECO:0000259" key="3">
    <source>
        <dbReference type="Pfam" id="PF00501"/>
    </source>
</evidence>
<dbReference type="InterPro" id="IPR045851">
    <property type="entry name" value="AMP-bd_C_sf"/>
</dbReference>
<dbReference type="PANTHER" id="PTHR24096:SF149">
    <property type="entry name" value="AMP-BINDING DOMAIN-CONTAINING PROTEIN-RELATED"/>
    <property type="match status" value="1"/>
</dbReference>
<dbReference type="GO" id="GO:0016405">
    <property type="term" value="F:CoA-ligase activity"/>
    <property type="evidence" value="ECO:0007669"/>
    <property type="project" value="TreeGrafter"/>
</dbReference>
<dbReference type="Pfam" id="PF00501">
    <property type="entry name" value="AMP-binding"/>
    <property type="match status" value="1"/>
</dbReference>
<dbReference type="OrthoDB" id="10253869at2759"/>
<dbReference type="InterPro" id="IPR000873">
    <property type="entry name" value="AMP-dep_synth/lig_dom"/>
</dbReference>
<dbReference type="Gene3D" id="3.40.50.12780">
    <property type="entry name" value="N-terminal domain of ligase-like"/>
    <property type="match status" value="1"/>
</dbReference>